<dbReference type="AlphaFoldDB" id="A0A2M9BQL7"/>
<organism evidence="1 2">
    <name type="scientific">Hymenobacter chitinivorans DSM 11115</name>
    <dbReference type="NCBI Taxonomy" id="1121954"/>
    <lineage>
        <taxon>Bacteria</taxon>
        <taxon>Pseudomonadati</taxon>
        <taxon>Bacteroidota</taxon>
        <taxon>Cytophagia</taxon>
        <taxon>Cytophagales</taxon>
        <taxon>Hymenobacteraceae</taxon>
        <taxon>Hymenobacter</taxon>
    </lineage>
</organism>
<dbReference type="EMBL" id="PGFA01000001">
    <property type="protein sequence ID" value="PJJ60192.1"/>
    <property type="molecule type" value="Genomic_DNA"/>
</dbReference>
<dbReference type="OrthoDB" id="882313at2"/>
<proteinExistence type="predicted"/>
<accession>A0A2M9BQL7</accession>
<reference evidence="1 2" key="1">
    <citation type="submission" date="2017-11" db="EMBL/GenBank/DDBJ databases">
        <title>Genomic Encyclopedia of Archaeal and Bacterial Type Strains, Phase II (KMG-II): From Individual Species to Whole Genera.</title>
        <authorList>
            <person name="Goeker M."/>
        </authorList>
    </citation>
    <scope>NUCLEOTIDE SEQUENCE [LARGE SCALE GENOMIC DNA]</scope>
    <source>
        <strain evidence="1 2">DSM 11115</strain>
    </source>
</reference>
<keyword evidence="2" id="KW-1185">Reference proteome</keyword>
<dbReference type="RefSeq" id="WP_100335856.1">
    <property type="nucleotide sequence ID" value="NZ_PGFA01000001.1"/>
</dbReference>
<comment type="caution">
    <text evidence="1">The sequence shown here is derived from an EMBL/GenBank/DDBJ whole genome shotgun (WGS) entry which is preliminary data.</text>
</comment>
<dbReference type="Proteomes" id="UP000228535">
    <property type="component" value="Unassembled WGS sequence"/>
</dbReference>
<evidence type="ECO:0000313" key="2">
    <source>
        <dbReference type="Proteomes" id="UP000228535"/>
    </source>
</evidence>
<gene>
    <name evidence="1" type="ORF">CLV45_1617</name>
</gene>
<protein>
    <submittedName>
        <fullName evidence="1">Uncharacterized protein</fullName>
    </submittedName>
</protein>
<evidence type="ECO:0000313" key="1">
    <source>
        <dbReference type="EMBL" id="PJJ60192.1"/>
    </source>
</evidence>
<name>A0A2M9BQL7_9BACT</name>
<sequence>MKKIRGYRRKLRGLQQDCAHHSPLDAAELFRSHYDYAKLGLGAWHWHGQRLPKAVRQLAAQKLLRTFGQWQGQLTRQAGPFYLAVWLTEADFAHTSQVVAGIQERIPWYQDVFGPAVPDAPPLPPEYQQLPGADHLSWTTHAHEEWLDTFDYPNGWPAHELRRPHRFHTAEDGEQYLIVQIGWVWVGQFPK</sequence>